<dbReference type="RefSeq" id="WP_121210036.1">
    <property type="nucleotide sequence ID" value="NZ_RBIM01000002.1"/>
</dbReference>
<evidence type="ECO:0000256" key="1">
    <source>
        <dbReference type="ARBA" id="ARBA00022553"/>
    </source>
</evidence>
<dbReference type="PROSITE" id="PS50110">
    <property type="entry name" value="RESPONSE_REGULATORY"/>
    <property type="match status" value="1"/>
</dbReference>
<dbReference type="EMBL" id="RBIM01000002">
    <property type="protein sequence ID" value="RKR02723.1"/>
    <property type="molecule type" value="Genomic_DNA"/>
</dbReference>
<gene>
    <name evidence="4" type="ORF">C7435_0662</name>
</gene>
<sequence>MAKILKRILLLEDIEANANLIRFSLETVSDFEVTHATNGREAIECFTSNAFDICLFDHLMPGMTGLDAMRAIRRLPNGTGVPFVFLTARSDVGNWKQLKENGAQAVISKPFDIMLLGAQLIDVFHAYQHPCAERGEETGAAPAWAATPSRSALAHRPSLAYRRF</sequence>
<evidence type="ECO:0000313" key="5">
    <source>
        <dbReference type="Proteomes" id="UP000273675"/>
    </source>
</evidence>
<evidence type="ECO:0000256" key="2">
    <source>
        <dbReference type="PROSITE-ProRule" id="PRU00169"/>
    </source>
</evidence>
<reference evidence="4 5" key="1">
    <citation type="submission" date="2018-10" db="EMBL/GenBank/DDBJ databases">
        <title>Genomic Encyclopedia of Type Strains, Phase IV (KMG-IV): sequencing the most valuable type-strain genomes for metagenomic binning, comparative biology and taxonomic classification.</title>
        <authorList>
            <person name="Goeker M."/>
        </authorList>
    </citation>
    <scope>NUCLEOTIDE SEQUENCE [LARGE SCALE GENOMIC DNA]</scope>
    <source>
        <strain evidence="4 5">DSM 4734</strain>
    </source>
</reference>
<dbReference type="GO" id="GO:0000160">
    <property type="term" value="P:phosphorelay signal transduction system"/>
    <property type="evidence" value="ECO:0007669"/>
    <property type="project" value="InterPro"/>
</dbReference>
<dbReference type="Gene3D" id="3.40.50.2300">
    <property type="match status" value="1"/>
</dbReference>
<dbReference type="Pfam" id="PF00072">
    <property type="entry name" value="Response_reg"/>
    <property type="match status" value="1"/>
</dbReference>
<dbReference type="OrthoDB" id="7873557at2"/>
<dbReference type="InterPro" id="IPR050595">
    <property type="entry name" value="Bact_response_regulator"/>
</dbReference>
<organism evidence="4 5">
    <name type="scientific">Maricaulis maris</name>
    <dbReference type="NCBI Taxonomy" id="74318"/>
    <lineage>
        <taxon>Bacteria</taxon>
        <taxon>Pseudomonadati</taxon>
        <taxon>Pseudomonadota</taxon>
        <taxon>Alphaproteobacteria</taxon>
        <taxon>Maricaulales</taxon>
        <taxon>Maricaulaceae</taxon>
        <taxon>Maricaulis</taxon>
    </lineage>
</organism>
<comment type="caution">
    <text evidence="4">The sequence shown here is derived from an EMBL/GenBank/DDBJ whole genome shotgun (WGS) entry which is preliminary data.</text>
</comment>
<dbReference type="InterPro" id="IPR011006">
    <property type="entry name" value="CheY-like_superfamily"/>
</dbReference>
<name>A0A495DJC6_9PROT</name>
<dbReference type="Proteomes" id="UP000273675">
    <property type="component" value="Unassembled WGS sequence"/>
</dbReference>
<dbReference type="PANTHER" id="PTHR44591:SF3">
    <property type="entry name" value="RESPONSE REGULATORY DOMAIN-CONTAINING PROTEIN"/>
    <property type="match status" value="1"/>
</dbReference>
<dbReference type="SUPFAM" id="SSF52172">
    <property type="entry name" value="CheY-like"/>
    <property type="match status" value="1"/>
</dbReference>
<evidence type="ECO:0000259" key="3">
    <source>
        <dbReference type="PROSITE" id="PS50110"/>
    </source>
</evidence>
<evidence type="ECO:0000313" key="4">
    <source>
        <dbReference type="EMBL" id="RKR02723.1"/>
    </source>
</evidence>
<dbReference type="AlphaFoldDB" id="A0A495DJC6"/>
<protein>
    <submittedName>
        <fullName evidence="4">Response regulator receiver domain-containing protein</fullName>
    </submittedName>
</protein>
<feature type="domain" description="Response regulatory" evidence="3">
    <location>
        <begin position="7"/>
        <end position="124"/>
    </location>
</feature>
<dbReference type="InterPro" id="IPR001789">
    <property type="entry name" value="Sig_transdc_resp-reg_receiver"/>
</dbReference>
<keyword evidence="1 2" id="KW-0597">Phosphoprotein</keyword>
<feature type="modified residue" description="4-aspartylphosphate" evidence="2">
    <location>
        <position position="57"/>
    </location>
</feature>
<dbReference type="SMART" id="SM00448">
    <property type="entry name" value="REC"/>
    <property type="match status" value="1"/>
</dbReference>
<proteinExistence type="predicted"/>
<dbReference type="PANTHER" id="PTHR44591">
    <property type="entry name" value="STRESS RESPONSE REGULATOR PROTEIN 1"/>
    <property type="match status" value="1"/>
</dbReference>
<accession>A0A495DJC6</accession>